<dbReference type="Gene3D" id="3.40.190.10">
    <property type="entry name" value="Periplasmic binding protein-like II"/>
    <property type="match status" value="2"/>
</dbReference>
<evidence type="ECO:0000313" key="2">
    <source>
        <dbReference type="EMBL" id="MCD2114631.1"/>
    </source>
</evidence>
<accession>A0AAW4XN32</accession>
<reference evidence="2" key="1">
    <citation type="submission" date="2021-11" db="EMBL/GenBank/DDBJ databases">
        <title>Development of a sustainable strategy for remediation of hydrocarbon-contaminated territories based on the waste exchange concept.</title>
        <authorList>
            <person name="Elkin A."/>
        </authorList>
    </citation>
    <scope>NUCLEOTIDE SEQUENCE</scope>
    <source>
        <strain evidence="2">IEGM 757</strain>
    </source>
</reference>
<dbReference type="RefSeq" id="WP_230792597.1">
    <property type="nucleotide sequence ID" value="NZ_JAJNCO010000025.1"/>
</dbReference>
<dbReference type="Pfam" id="PF13531">
    <property type="entry name" value="SBP_bac_11"/>
    <property type="match status" value="1"/>
</dbReference>
<dbReference type="PANTHER" id="PTHR30006:SF2">
    <property type="entry name" value="ABC TRANSPORTER SUBSTRATE-BINDING PROTEIN"/>
    <property type="match status" value="1"/>
</dbReference>
<dbReference type="Proteomes" id="UP001198630">
    <property type="component" value="Unassembled WGS sequence"/>
</dbReference>
<dbReference type="PANTHER" id="PTHR30006">
    <property type="entry name" value="THIAMINE-BINDING PERIPLASMIC PROTEIN-RELATED"/>
    <property type="match status" value="1"/>
</dbReference>
<organism evidence="2 3">
    <name type="scientific">Rhodococcus rhodochrous</name>
    <dbReference type="NCBI Taxonomy" id="1829"/>
    <lineage>
        <taxon>Bacteria</taxon>
        <taxon>Bacillati</taxon>
        <taxon>Actinomycetota</taxon>
        <taxon>Actinomycetes</taxon>
        <taxon>Mycobacteriales</taxon>
        <taxon>Nocardiaceae</taxon>
        <taxon>Rhodococcus</taxon>
    </lineage>
</organism>
<protein>
    <submittedName>
        <fullName evidence="2">Extracellular solute-binding protein</fullName>
    </submittedName>
</protein>
<evidence type="ECO:0000313" key="3">
    <source>
        <dbReference type="Proteomes" id="UP001198630"/>
    </source>
</evidence>
<dbReference type="SUPFAM" id="SSF53850">
    <property type="entry name" value="Periplasmic binding protein-like II"/>
    <property type="match status" value="1"/>
</dbReference>
<name>A0AAW4XN32_RHORH</name>
<dbReference type="AlphaFoldDB" id="A0AAW4XN32"/>
<keyword evidence="1" id="KW-0732">Signal</keyword>
<evidence type="ECO:0000256" key="1">
    <source>
        <dbReference type="ARBA" id="ARBA00022729"/>
    </source>
</evidence>
<gene>
    <name evidence="2" type="ORF">LQ384_26365</name>
</gene>
<comment type="caution">
    <text evidence="2">The sequence shown here is derived from an EMBL/GenBank/DDBJ whole genome shotgun (WGS) entry which is preliminary data.</text>
</comment>
<proteinExistence type="predicted"/>
<sequence length="325" mass="34366">MVTVVVACGGGSQQTELAENWDGIVEAAKGEGSLTLYTSAGTAPSEALVREFENKYGIDVTLVRGIDSELLPKVETELGINKGIADVFITSDQTWVESHPEAVMNIEGPSVDEVSYAASENAPDGTWAATHAFVSALSWNTDLVDTAPTSTADLLSPDLAGGKIGLPNPDTSPSIVQFYANLERTQGPDFLERLAAQNPRIYPSTATIMQAIASGEIAISPYSQPMVDEKAAGAPVDYVIPDDAWGVSSFGGVLTTAPNPNAGQLFLDYLLSREGQSAFTAPKYGTPRTDVDGAAAAFQEITLTGGYPAQDEVADFRTRFKSLMF</sequence>
<dbReference type="EMBL" id="JAJNCO010000025">
    <property type="protein sequence ID" value="MCD2114631.1"/>
    <property type="molecule type" value="Genomic_DNA"/>
</dbReference>